<dbReference type="RefSeq" id="XP_011130711.1">
    <property type="nucleotide sequence ID" value="XM_011132409.1"/>
</dbReference>
<organism evidence="4 5">
    <name type="scientific">Gregarina niphandrodes</name>
    <name type="common">Septate eugregarine</name>
    <dbReference type="NCBI Taxonomy" id="110365"/>
    <lineage>
        <taxon>Eukaryota</taxon>
        <taxon>Sar</taxon>
        <taxon>Alveolata</taxon>
        <taxon>Apicomplexa</taxon>
        <taxon>Conoidasida</taxon>
        <taxon>Gregarinasina</taxon>
        <taxon>Eugregarinorida</taxon>
        <taxon>Gregarinidae</taxon>
        <taxon>Gregarina</taxon>
    </lineage>
</organism>
<comment type="caution">
    <text evidence="4">The sequence shown here is derived from an EMBL/GenBank/DDBJ whole genome shotgun (WGS) entry which is preliminary data.</text>
</comment>
<keyword evidence="5" id="KW-1185">Reference proteome</keyword>
<dbReference type="EMBL" id="AFNH02000657">
    <property type="protein sequence ID" value="EZG62790.1"/>
    <property type="molecule type" value="Genomic_DNA"/>
</dbReference>
<protein>
    <submittedName>
        <fullName evidence="4">Alba protein</fullName>
    </submittedName>
</protein>
<proteinExistence type="predicted"/>
<dbReference type="GeneID" id="22913123"/>
<dbReference type="Pfam" id="PF01918">
    <property type="entry name" value="Alba"/>
    <property type="match status" value="1"/>
</dbReference>
<sequence length="140" mass="15453">MSSADKRTDMQEDAGVPSNVGRIQVSASRLRRFYVFAARRLLAANPQMTKVHITALGSAVTHAIGIAHELQDMKVSTISDVQTFYQPLKPSEIDSPSSNPEHASNNGRSIARILIVVDRNPAWTAEETDIRPNRRNSKSN</sequence>
<feature type="region of interest" description="Disordered" evidence="2">
    <location>
        <begin position="88"/>
        <end position="107"/>
    </location>
</feature>
<evidence type="ECO:0000256" key="1">
    <source>
        <dbReference type="ARBA" id="ARBA00022884"/>
    </source>
</evidence>
<evidence type="ECO:0000259" key="3">
    <source>
        <dbReference type="Pfam" id="PF01918"/>
    </source>
</evidence>
<reference evidence="4" key="1">
    <citation type="submission" date="2013-12" db="EMBL/GenBank/DDBJ databases">
        <authorList>
            <person name="Omoto C.K."/>
            <person name="Sibley D."/>
            <person name="Venepally P."/>
            <person name="Hadjithomas M."/>
            <person name="Karamycheva S."/>
            <person name="Brunk B."/>
            <person name="Roos D."/>
            <person name="Caler E."/>
            <person name="Lorenzi H."/>
        </authorList>
    </citation>
    <scope>NUCLEOTIDE SEQUENCE</scope>
</reference>
<evidence type="ECO:0000313" key="4">
    <source>
        <dbReference type="EMBL" id="EZG62790.1"/>
    </source>
</evidence>
<name>A0A023B5S2_GRENI</name>
<dbReference type="Gene3D" id="3.30.110.20">
    <property type="entry name" value="Alba-like domain"/>
    <property type="match status" value="1"/>
</dbReference>
<dbReference type="InterPro" id="IPR036882">
    <property type="entry name" value="Alba-like_dom_sf"/>
</dbReference>
<feature type="domain" description="DNA/RNA-binding protein Alba-like" evidence="3">
    <location>
        <begin position="23"/>
        <end position="80"/>
    </location>
</feature>
<dbReference type="Proteomes" id="UP000019763">
    <property type="component" value="Unassembled WGS sequence"/>
</dbReference>
<dbReference type="InterPro" id="IPR002775">
    <property type="entry name" value="DNA/RNA-bd_Alba-like"/>
</dbReference>
<accession>A0A023B5S2</accession>
<dbReference type="AlphaFoldDB" id="A0A023B5S2"/>
<keyword evidence="1" id="KW-0694">RNA-binding</keyword>
<dbReference type="GO" id="GO:0003723">
    <property type="term" value="F:RNA binding"/>
    <property type="evidence" value="ECO:0007669"/>
    <property type="project" value="UniProtKB-KW"/>
</dbReference>
<gene>
    <name evidence="4" type="ORF">GNI_087510</name>
</gene>
<evidence type="ECO:0000313" key="5">
    <source>
        <dbReference type="Proteomes" id="UP000019763"/>
    </source>
</evidence>
<feature type="compositionally biased region" description="Polar residues" evidence="2">
    <location>
        <begin position="94"/>
        <end position="107"/>
    </location>
</feature>
<dbReference type="VEuPathDB" id="CryptoDB:GNI_087510"/>
<evidence type="ECO:0000256" key="2">
    <source>
        <dbReference type="SAM" id="MobiDB-lite"/>
    </source>
</evidence>
<dbReference type="SUPFAM" id="SSF82704">
    <property type="entry name" value="AlbA-like"/>
    <property type="match status" value="1"/>
</dbReference>
<dbReference type="OMA" id="ANDHLSY"/>